<keyword evidence="1" id="KW-1133">Transmembrane helix</keyword>
<accession>A0ABN3M760</accession>
<feature type="transmembrane region" description="Helical" evidence="1">
    <location>
        <begin position="40"/>
        <end position="57"/>
    </location>
</feature>
<evidence type="ECO:0008006" key="4">
    <source>
        <dbReference type="Google" id="ProtNLM"/>
    </source>
</evidence>
<dbReference type="EMBL" id="BAAASR010000018">
    <property type="protein sequence ID" value="GAA2497025.1"/>
    <property type="molecule type" value="Genomic_DNA"/>
</dbReference>
<dbReference type="Proteomes" id="UP001499942">
    <property type="component" value="Unassembled WGS sequence"/>
</dbReference>
<evidence type="ECO:0000313" key="2">
    <source>
        <dbReference type="EMBL" id="GAA2497025.1"/>
    </source>
</evidence>
<protein>
    <recommendedName>
        <fullName evidence="4">Integral membrane protein</fullName>
    </recommendedName>
</protein>
<evidence type="ECO:0000256" key="1">
    <source>
        <dbReference type="SAM" id="Phobius"/>
    </source>
</evidence>
<dbReference type="RefSeq" id="WP_344361354.1">
    <property type="nucleotide sequence ID" value="NZ_BAAASR010000018.1"/>
</dbReference>
<reference evidence="2 3" key="1">
    <citation type="journal article" date="2019" name="Int. J. Syst. Evol. Microbiol.">
        <title>The Global Catalogue of Microorganisms (GCM) 10K type strain sequencing project: providing services to taxonomists for standard genome sequencing and annotation.</title>
        <authorList>
            <consortium name="The Broad Institute Genomics Platform"/>
            <consortium name="The Broad Institute Genome Sequencing Center for Infectious Disease"/>
            <person name="Wu L."/>
            <person name="Ma J."/>
        </authorList>
    </citation>
    <scope>NUCLEOTIDE SEQUENCE [LARGE SCALE GENOMIC DNA]</scope>
    <source>
        <strain evidence="2 3">JCM 5062</strain>
    </source>
</reference>
<organism evidence="2 3">
    <name type="scientific">Streptomyces gobitricini</name>
    <dbReference type="NCBI Taxonomy" id="68211"/>
    <lineage>
        <taxon>Bacteria</taxon>
        <taxon>Bacillati</taxon>
        <taxon>Actinomycetota</taxon>
        <taxon>Actinomycetes</taxon>
        <taxon>Kitasatosporales</taxon>
        <taxon>Streptomycetaceae</taxon>
        <taxon>Streptomyces</taxon>
    </lineage>
</organism>
<comment type="caution">
    <text evidence="2">The sequence shown here is derived from an EMBL/GenBank/DDBJ whole genome shotgun (WGS) entry which is preliminary data.</text>
</comment>
<feature type="transmembrane region" description="Helical" evidence="1">
    <location>
        <begin position="6"/>
        <end position="28"/>
    </location>
</feature>
<keyword evidence="3" id="KW-1185">Reference proteome</keyword>
<evidence type="ECO:0000313" key="3">
    <source>
        <dbReference type="Proteomes" id="UP001499942"/>
    </source>
</evidence>
<sequence length="95" mass="10248">MFVVIWSGWGILVVPLAGAGLAVGIALGQLFGGSLLAEDIGMVTGCLVATALIRVVGQRLNRWDDHHRFFNVPMQHWAWGGVIFALAGVAIMMFR</sequence>
<proteinExistence type="predicted"/>
<gene>
    <name evidence="2" type="ORF">GCM10010393_31330</name>
</gene>
<keyword evidence="1" id="KW-0472">Membrane</keyword>
<name>A0ABN3M760_9ACTN</name>
<feature type="transmembrane region" description="Helical" evidence="1">
    <location>
        <begin position="77"/>
        <end position="94"/>
    </location>
</feature>
<keyword evidence="1" id="KW-0812">Transmembrane</keyword>